<dbReference type="AlphaFoldDB" id="A0A7W6H1S0"/>
<dbReference type="Proteomes" id="UP000530268">
    <property type="component" value="Unassembled WGS sequence"/>
</dbReference>
<dbReference type="InterPro" id="IPR011042">
    <property type="entry name" value="6-blade_b-propeller_TolB-like"/>
</dbReference>
<name>A0A7W6H1S0_9RHOB</name>
<evidence type="ECO:0000313" key="6">
    <source>
        <dbReference type="Proteomes" id="UP000530268"/>
    </source>
</evidence>
<comment type="caution">
    <text evidence="5">The sequence shown here is derived from an EMBL/GenBank/DDBJ whole genome shotgun (WGS) entry which is preliminary data.</text>
</comment>
<keyword evidence="3" id="KW-0325">Glycoprotein</keyword>
<keyword evidence="6" id="KW-1185">Reference proteome</keyword>
<evidence type="ECO:0000256" key="3">
    <source>
        <dbReference type="ARBA" id="ARBA00023180"/>
    </source>
</evidence>
<evidence type="ECO:0000256" key="4">
    <source>
        <dbReference type="PROSITE-ProRule" id="PRU00504"/>
    </source>
</evidence>
<dbReference type="SUPFAM" id="SSF63829">
    <property type="entry name" value="Calcium-dependent phosphotriesterase"/>
    <property type="match status" value="1"/>
</dbReference>
<evidence type="ECO:0000313" key="5">
    <source>
        <dbReference type="EMBL" id="MBB3995840.1"/>
    </source>
</evidence>
<protein>
    <recommendedName>
        <fullName evidence="7">NHL repeat-containing protein</fullName>
    </recommendedName>
</protein>
<sequence length="278" mass="30396">MTDQIVCLGQTFYHVLRSGRGWAVGSDFAGISDVTVFNQTLVVLCRKQPELLVLSLSGQHLRTVSLTNVILGHGIRTLGPDMLAVTDVDGHQVLLLDKDFNEIHRLHCNNRPALGRPFNHPADCAKDSEGRFWITDGYGNSQVHVFSANYEFSHSIGGAGVENGEFTTPHAVALLANGNIAIADRENNRMQVLDADGTQQFNILGLHKPMGLEVDGTTLYVTDQTPRLSAYDLQGKLIGRCRTFATYGHGVTCDHLGNIYIADMLPDGLTKLQPVEDT</sequence>
<dbReference type="PROSITE" id="PS51125">
    <property type="entry name" value="NHL"/>
    <property type="match status" value="2"/>
</dbReference>
<evidence type="ECO:0000256" key="1">
    <source>
        <dbReference type="ARBA" id="ARBA00022729"/>
    </source>
</evidence>
<proteinExistence type="predicted"/>
<organism evidence="5 6">
    <name type="scientific">Sulfitobacter undariae</name>
    <dbReference type="NCBI Taxonomy" id="1563671"/>
    <lineage>
        <taxon>Bacteria</taxon>
        <taxon>Pseudomonadati</taxon>
        <taxon>Pseudomonadota</taxon>
        <taxon>Alphaproteobacteria</taxon>
        <taxon>Rhodobacterales</taxon>
        <taxon>Roseobacteraceae</taxon>
        <taxon>Sulfitobacter</taxon>
    </lineage>
</organism>
<evidence type="ECO:0000256" key="2">
    <source>
        <dbReference type="ARBA" id="ARBA00022737"/>
    </source>
</evidence>
<accession>A0A7W6H1S0</accession>
<keyword evidence="2" id="KW-0677">Repeat</keyword>
<dbReference type="PANTHER" id="PTHR10680:SF14">
    <property type="entry name" value="PEPTIDYL-GLYCINE ALPHA-AMIDATING MONOOXYGENASE"/>
    <property type="match status" value="1"/>
</dbReference>
<feature type="repeat" description="NHL" evidence="4">
    <location>
        <begin position="111"/>
        <end position="149"/>
    </location>
</feature>
<dbReference type="InterPro" id="IPR001258">
    <property type="entry name" value="NHL_repeat"/>
</dbReference>
<dbReference type="Pfam" id="PF01436">
    <property type="entry name" value="NHL"/>
    <property type="match status" value="1"/>
</dbReference>
<keyword evidence="1" id="KW-0732">Signal</keyword>
<dbReference type="PANTHER" id="PTHR10680">
    <property type="entry name" value="PEPTIDYL-GLYCINE ALPHA-AMIDATING MONOOXYGENASE"/>
    <property type="match status" value="1"/>
</dbReference>
<evidence type="ECO:0008006" key="7">
    <source>
        <dbReference type="Google" id="ProtNLM"/>
    </source>
</evidence>
<dbReference type="Gene3D" id="2.120.10.30">
    <property type="entry name" value="TolB, C-terminal domain"/>
    <property type="match status" value="1"/>
</dbReference>
<gene>
    <name evidence="5" type="ORF">GGR95_003504</name>
</gene>
<feature type="repeat" description="NHL" evidence="4">
    <location>
        <begin position="153"/>
        <end position="196"/>
    </location>
</feature>
<dbReference type="RefSeq" id="WP_184568022.1">
    <property type="nucleotide sequence ID" value="NZ_JACIEI010000020.1"/>
</dbReference>
<reference evidence="5 6" key="1">
    <citation type="submission" date="2020-08" db="EMBL/GenBank/DDBJ databases">
        <title>Genomic Encyclopedia of Type Strains, Phase IV (KMG-IV): sequencing the most valuable type-strain genomes for metagenomic binning, comparative biology and taxonomic classification.</title>
        <authorList>
            <person name="Goeker M."/>
        </authorList>
    </citation>
    <scope>NUCLEOTIDE SEQUENCE [LARGE SCALE GENOMIC DNA]</scope>
    <source>
        <strain evidence="5 6">DSM 102234</strain>
    </source>
</reference>
<dbReference type="EMBL" id="JACIEI010000020">
    <property type="protein sequence ID" value="MBB3995840.1"/>
    <property type="molecule type" value="Genomic_DNA"/>
</dbReference>